<accession>A0A0S1SHV4</accession>
<keyword evidence="3 6" id="KW-0812">Transmembrane</keyword>
<gene>
    <name evidence="7" type="ORF">PeribacterD1_0228</name>
</gene>
<feature type="transmembrane region" description="Helical" evidence="6">
    <location>
        <begin position="196"/>
        <end position="218"/>
    </location>
</feature>
<accession>A0A0S1SDT3</accession>
<name>A0A0S1SDT3_9BACT</name>
<dbReference type="PANTHER" id="PTHR23291:SF50">
    <property type="entry name" value="PROTEIN LIFEGUARD 4"/>
    <property type="match status" value="1"/>
</dbReference>
<feature type="transmembrane region" description="Helical" evidence="6">
    <location>
        <begin position="164"/>
        <end position="184"/>
    </location>
</feature>
<dbReference type="KEGG" id="prf:PeribacterA2_0228"/>
<dbReference type="AlphaFoldDB" id="A0A0S1SDT3"/>
<evidence type="ECO:0000256" key="2">
    <source>
        <dbReference type="ARBA" id="ARBA00010350"/>
    </source>
</evidence>
<feature type="transmembrane region" description="Helical" evidence="6">
    <location>
        <begin position="106"/>
        <end position="128"/>
    </location>
</feature>
<dbReference type="Pfam" id="PF01027">
    <property type="entry name" value="Bax1-I"/>
    <property type="match status" value="1"/>
</dbReference>
<keyword evidence="5 6" id="KW-0472">Membrane</keyword>
<feature type="transmembrane region" description="Helical" evidence="6">
    <location>
        <begin position="77"/>
        <end position="100"/>
    </location>
</feature>
<accession>A0A0S1SR30</accession>
<organism evidence="7 8">
    <name type="scientific">Candidatus Peribacter riflensis</name>
    <dbReference type="NCBI Taxonomy" id="1735162"/>
    <lineage>
        <taxon>Bacteria</taxon>
        <taxon>Candidatus Peregrinibacteriota</taxon>
        <taxon>Candidatus Peribacteria</taxon>
        <taxon>Candidatus Peribacterales</taxon>
        <taxon>Candidatus Peribacteraceae</taxon>
        <taxon>Candidatus Peribacter</taxon>
    </lineage>
</organism>
<comment type="similarity">
    <text evidence="2 6">Belongs to the BI1 family.</text>
</comment>
<proteinExistence type="inferred from homology"/>
<evidence type="ECO:0000256" key="6">
    <source>
        <dbReference type="RuleBase" id="RU004379"/>
    </source>
</evidence>
<protein>
    <submittedName>
        <fullName evidence="7">Uncharacterized protein</fullName>
    </submittedName>
</protein>
<dbReference type="Proteomes" id="UP000069135">
    <property type="component" value="Chromosome"/>
</dbReference>
<dbReference type="EMBL" id="CP013065">
    <property type="protein sequence ID" value="ALM12927.1"/>
    <property type="molecule type" value="Genomic_DNA"/>
</dbReference>
<reference evidence="8" key="1">
    <citation type="submission" date="2015-10" db="EMBL/GenBank/DDBJ databases">
        <title>Analysis of five complete genome sequences for members of the class Peribacteria in the recently recognized Peregrinibacteria bacterial phylum.</title>
        <authorList>
            <person name="Anantharaman K."/>
            <person name="Brown C.T."/>
            <person name="Burstein D."/>
            <person name="Castelle C.J."/>
            <person name="Probst A.J."/>
            <person name="Thomas B.C."/>
            <person name="Williams K.H."/>
            <person name="Banfield J.F."/>
        </authorList>
    </citation>
    <scope>NUCLEOTIDE SEQUENCE [LARGE SCALE GENOMIC DNA]</scope>
</reference>
<reference evidence="7 8" key="2">
    <citation type="journal article" date="2016" name="PeerJ">
        <title>Analysis of five complete genome sequences for members of the class Peribacteria in the recently recognized Peregrinibacteria bacterial phylum.</title>
        <authorList>
            <person name="Anantharaman K."/>
            <person name="Brown C.T."/>
            <person name="Burstein D."/>
            <person name="Castelle C.J."/>
            <person name="Probst A.J."/>
            <person name="Thomas B.C."/>
            <person name="Williams K.H."/>
            <person name="Banfield J.F."/>
        </authorList>
    </citation>
    <scope>NUCLEOTIDE SEQUENCE [LARGE SCALE GENOMIC DNA]</scope>
    <source>
        <strain evidence="7">RIFOXYD1_FULL_PER-ii_59_16</strain>
    </source>
</reference>
<evidence type="ECO:0000313" key="8">
    <source>
        <dbReference type="Proteomes" id="UP000069135"/>
    </source>
</evidence>
<evidence type="ECO:0000256" key="3">
    <source>
        <dbReference type="ARBA" id="ARBA00022692"/>
    </source>
</evidence>
<comment type="subcellular location">
    <subcellularLocation>
        <location evidence="1">Membrane</location>
        <topology evidence="1">Multi-pass membrane protein</topology>
    </subcellularLocation>
</comment>
<feature type="transmembrane region" description="Helical" evidence="6">
    <location>
        <begin position="140"/>
        <end position="158"/>
    </location>
</feature>
<keyword evidence="4 6" id="KW-1133">Transmembrane helix</keyword>
<evidence type="ECO:0000256" key="5">
    <source>
        <dbReference type="ARBA" id="ARBA00023136"/>
    </source>
</evidence>
<evidence type="ECO:0000256" key="4">
    <source>
        <dbReference type="ARBA" id="ARBA00022989"/>
    </source>
</evidence>
<accession>A0A0S1SPZ1</accession>
<sequence length="229" mass="24329">MAFTSLRSRPIVLTPSTEAKVYGLFALALALTVVGTFLGIANARILIGSGVQFFFLIAELALIFTSGLWMRSSPLNIILFAAFPLLSGLTIAPYILYVLAGYANGAAILLNALLATVFMAAGSAVFALTTKADLSGMGRMLLMGLIGLIVIAILQVFVPALRTGGAEVLIAGVGVVLFAAFTAYDVQRVQTLGRLGANPFLLALSLYLDLFNLFLYILRFMLALSGNRR</sequence>
<dbReference type="InterPro" id="IPR006214">
    <property type="entry name" value="Bax_inhibitor_1-related"/>
</dbReference>
<evidence type="ECO:0000256" key="1">
    <source>
        <dbReference type="ARBA" id="ARBA00004141"/>
    </source>
</evidence>
<evidence type="ECO:0000313" key="7">
    <source>
        <dbReference type="EMBL" id="ALM12927.1"/>
    </source>
</evidence>
<accession>A0A0S1STE6</accession>
<dbReference type="PANTHER" id="PTHR23291">
    <property type="entry name" value="BAX INHIBITOR-RELATED"/>
    <property type="match status" value="1"/>
</dbReference>
<dbReference type="STRING" id="1735162.PeribacterB2_0228"/>
<feature type="transmembrane region" description="Helical" evidence="6">
    <location>
        <begin position="53"/>
        <end position="70"/>
    </location>
</feature>
<dbReference type="GO" id="GO:0005886">
    <property type="term" value="C:plasma membrane"/>
    <property type="evidence" value="ECO:0007669"/>
    <property type="project" value="TreeGrafter"/>
</dbReference>
<feature type="transmembrane region" description="Helical" evidence="6">
    <location>
        <begin position="21"/>
        <end position="47"/>
    </location>
</feature>